<dbReference type="Gene3D" id="3.30.310.70">
    <property type="entry name" value="TT1751-like domain"/>
    <property type="match status" value="1"/>
</dbReference>
<dbReference type="RefSeq" id="WP_211976063.1">
    <property type="nucleotide sequence ID" value="NZ_CBFHAM010000025.1"/>
</dbReference>
<evidence type="ECO:0000313" key="3">
    <source>
        <dbReference type="Proteomes" id="UP000676386"/>
    </source>
</evidence>
<dbReference type="InterPro" id="IPR005180">
    <property type="entry name" value="DUF302"/>
</dbReference>
<accession>A0ABS5J6S8</accession>
<protein>
    <submittedName>
        <fullName evidence="2">DUF302 domain-containing protein</fullName>
    </submittedName>
</protein>
<dbReference type="Proteomes" id="UP000676386">
    <property type="component" value="Unassembled WGS sequence"/>
</dbReference>
<dbReference type="PANTHER" id="PTHR38342:SF2">
    <property type="entry name" value="INNER MEMBRANE OR EXPORTED"/>
    <property type="match status" value="1"/>
</dbReference>
<dbReference type="PANTHER" id="PTHR38342">
    <property type="entry name" value="SLR5037 PROTEIN"/>
    <property type="match status" value="1"/>
</dbReference>
<reference evidence="2 3" key="1">
    <citation type="submission" date="2021-04" db="EMBL/GenBank/DDBJ databases">
        <title>Chitinophaga sp. nov., isolated from the rhizosphere soil.</title>
        <authorList>
            <person name="He S."/>
        </authorList>
    </citation>
    <scope>NUCLEOTIDE SEQUENCE [LARGE SCALE GENOMIC DNA]</scope>
    <source>
        <strain evidence="2 3">2R12</strain>
    </source>
</reference>
<evidence type="ECO:0000313" key="2">
    <source>
        <dbReference type="EMBL" id="MBS0030924.1"/>
    </source>
</evidence>
<proteinExistence type="predicted"/>
<dbReference type="CDD" id="cd14797">
    <property type="entry name" value="DUF302"/>
    <property type="match status" value="1"/>
</dbReference>
<sequence length="124" mass="13776">MSILINQPFEQVLSGARAAIAKNDLLLLHEINPQAILATHQIITGKIRQLLFFHPVYMKQLLDNDPSAVIEVPLKLVLRETETGATMVSYYDPARHLEGYNGLAALAETLTGKMEQVIALLLRT</sequence>
<dbReference type="SUPFAM" id="SSF103247">
    <property type="entry name" value="TT1751-like"/>
    <property type="match status" value="1"/>
</dbReference>
<dbReference type="EMBL" id="JAGTXB010000018">
    <property type="protein sequence ID" value="MBS0030924.1"/>
    <property type="molecule type" value="Genomic_DNA"/>
</dbReference>
<name>A0ABS5J6S8_9BACT</name>
<dbReference type="Pfam" id="PF03625">
    <property type="entry name" value="DUF302"/>
    <property type="match status" value="1"/>
</dbReference>
<organism evidence="2 3">
    <name type="scientific">Chitinophaga hostae</name>
    <dbReference type="NCBI Taxonomy" id="2831022"/>
    <lineage>
        <taxon>Bacteria</taxon>
        <taxon>Pseudomonadati</taxon>
        <taxon>Bacteroidota</taxon>
        <taxon>Chitinophagia</taxon>
        <taxon>Chitinophagales</taxon>
        <taxon>Chitinophagaceae</taxon>
        <taxon>Chitinophaga</taxon>
    </lineage>
</organism>
<comment type="caution">
    <text evidence="2">The sequence shown here is derived from an EMBL/GenBank/DDBJ whole genome shotgun (WGS) entry which is preliminary data.</text>
</comment>
<feature type="domain" description="DUF302" evidence="1">
    <location>
        <begin position="31"/>
        <end position="93"/>
    </location>
</feature>
<dbReference type="InterPro" id="IPR035923">
    <property type="entry name" value="TT1751-like_sf"/>
</dbReference>
<gene>
    <name evidence="2" type="ORF">KE626_26600</name>
</gene>
<evidence type="ECO:0000259" key="1">
    <source>
        <dbReference type="Pfam" id="PF03625"/>
    </source>
</evidence>
<keyword evidence="3" id="KW-1185">Reference proteome</keyword>